<proteinExistence type="predicted"/>
<sequence length="157" mass="16750">MAEPRTPIITTRSTYPDIDSRADVLSAVALASDYTETQAAAYGVVLDWSRAAIETRPAGDAMLVRVAAPSSLSPLVELHTPGNLIDALSVPEGHDCHIGCGGQHVERDQYGRDFTLHRYTPCSHCLSGVSGFAEVAWPCPTLRAAGVTKDYRTLGPA</sequence>
<comment type="caution">
    <text evidence="1">The sequence shown here is derived from an EMBL/GenBank/DDBJ whole genome shotgun (WGS) entry which is preliminary data.</text>
</comment>
<evidence type="ECO:0000313" key="1">
    <source>
        <dbReference type="EMBL" id="MDP9820412.1"/>
    </source>
</evidence>
<organism evidence="1 2">
    <name type="scientific">Nocardioides massiliensis</name>
    <dbReference type="NCBI Taxonomy" id="1325935"/>
    <lineage>
        <taxon>Bacteria</taxon>
        <taxon>Bacillati</taxon>
        <taxon>Actinomycetota</taxon>
        <taxon>Actinomycetes</taxon>
        <taxon>Propionibacteriales</taxon>
        <taxon>Nocardioidaceae</taxon>
        <taxon>Nocardioides</taxon>
    </lineage>
</organism>
<dbReference type="EMBL" id="JAUSQM010000001">
    <property type="protein sequence ID" value="MDP9820412.1"/>
    <property type="molecule type" value="Genomic_DNA"/>
</dbReference>
<accession>A0ABT9NJL8</accession>
<protein>
    <submittedName>
        <fullName evidence="1">Uncharacterized protein</fullName>
    </submittedName>
</protein>
<dbReference type="RefSeq" id="WP_068122357.1">
    <property type="nucleotide sequence ID" value="NZ_CCXJ01000561.1"/>
</dbReference>
<name>A0ABT9NJL8_9ACTN</name>
<dbReference type="Proteomes" id="UP001240447">
    <property type="component" value="Unassembled WGS sequence"/>
</dbReference>
<reference evidence="1 2" key="1">
    <citation type="submission" date="2023-07" db="EMBL/GenBank/DDBJ databases">
        <title>Sequencing the genomes of 1000 actinobacteria strains.</title>
        <authorList>
            <person name="Klenk H.-P."/>
        </authorList>
    </citation>
    <scope>NUCLEOTIDE SEQUENCE [LARGE SCALE GENOMIC DNA]</scope>
    <source>
        <strain evidence="1 2">GD13</strain>
    </source>
</reference>
<evidence type="ECO:0000313" key="2">
    <source>
        <dbReference type="Proteomes" id="UP001240447"/>
    </source>
</evidence>
<gene>
    <name evidence="1" type="ORF">J2S59_000221</name>
</gene>
<keyword evidence="2" id="KW-1185">Reference proteome</keyword>